<dbReference type="EMBL" id="LQOX01000106">
    <property type="protein sequence ID" value="ORV68524.1"/>
    <property type="molecule type" value="Genomic_DNA"/>
</dbReference>
<keyword evidence="1" id="KW-0862">Zinc</keyword>
<accession>A0A1X1VHK4</accession>
<sequence length="275" mass="30022">MSNWFPPPSRPRPVEGGLKARSTRGAIAQTWWSERFVEVLEDIGIGSRLQRGRSYARKGQVISLDVGPGSVTAQVQGSRTRPYRVRIGIAAFDKTEWAQAERALATNAWYTATLLAGEMPEDIEDVFGTLGLSLFPTTARELSLDCSCPDHAVPCKHLAATFYLLAESFDEDPFAILAWRGRERVDLLDNLQAARSGAPAADGAELPGRPLAECLDSYFVRQADTSTPSPPVTSSTTLLDQLPDVSIAVRDRPLVELLRPAYLAFGCGDLSERSD</sequence>
<dbReference type="Proteomes" id="UP000193738">
    <property type="component" value="Unassembled WGS sequence"/>
</dbReference>
<evidence type="ECO:0000313" key="4">
    <source>
        <dbReference type="EMBL" id="ORV68524.1"/>
    </source>
</evidence>
<evidence type="ECO:0000256" key="1">
    <source>
        <dbReference type="PROSITE-ProRule" id="PRU00325"/>
    </source>
</evidence>
<organism evidence="4 5">
    <name type="scientific">Mycobacterium gastri</name>
    <dbReference type="NCBI Taxonomy" id="1777"/>
    <lineage>
        <taxon>Bacteria</taxon>
        <taxon>Bacillati</taxon>
        <taxon>Actinomycetota</taxon>
        <taxon>Actinomycetes</taxon>
        <taxon>Mycobacteriales</taxon>
        <taxon>Mycobacteriaceae</taxon>
        <taxon>Mycobacterium</taxon>
    </lineage>
</organism>
<dbReference type="PANTHER" id="PTHR38133">
    <property type="entry name" value="SLR1429 PROTEIN"/>
    <property type="match status" value="1"/>
</dbReference>
<evidence type="ECO:0000313" key="5">
    <source>
        <dbReference type="Proteomes" id="UP000193738"/>
    </source>
</evidence>
<dbReference type="GO" id="GO:0008270">
    <property type="term" value="F:zinc ion binding"/>
    <property type="evidence" value="ECO:0007669"/>
    <property type="project" value="UniProtKB-KW"/>
</dbReference>
<keyword evidence="1" id="KW-0479">Metal-binding</keyword>
<reference evidence="4 5" key="1">
    <citation type="submission" date="2016-01" db="EMBL/GenBank/DDBJ databases">
        <title>The new phylogeny of the genus Mycobacterium.</title>
        <authorList>
            <person name="Tarcisio F."/>
            <person name="Conor M."/>
            <person name="Antonella G."/>
            <person name="Elisabetta G."/>
            <person name="Giulia F.S."/>
            <person name="Sara T."/>
            <person name="Anna F."/>
            <person name="Clotilde B."/>
            <person name="Roberto B."/>
            <person name="Veronica D.S."/>
            <person name="Fabio R."/>
            <person name="Monica P."/>
            <person name="Olivier J."/>
            <person name="Enrico T."/>
            <person name="Nicola S."/>
        </authorList>
    </citation>
    <scope>NUCLEOTIDE SEQUENCE [LARGE SCALE GENOMIC DNA]</scope>
    <source>
        <strain evidence="4 5">DSM 43505</strain>
    </source>
</reference>
<gene>
    <name evidence="4" type="ORF">AWC07_07665</name>
</gene>
<protein>
    <recommendedName>
        <fullName evidence="3">SWIM-type domain-containing protein</fullName>
    </recommendedName>
</protein>
<dbReference type="AlphaFoldDB" id="A0A1X1VHK4"/>
<keyword evidence="1" id="KW-0863">Zinc-finger</keyword>
<dbReference type="RefSeq" id="WP_036416933.1">
    <property type="nucleotide sequence ID" value="NZ_LQOX01000106.1"/>
</dbReference>
<dbReference type="PROSITE" id="PS50966">
    <property type="entry name" value="ZF_SWIM"/>
    <property type="match status" value="1"/>
</dbReference>
<feature type="region of interest" description="Disordered" evidence="2">
    <location>
        <begin position="1"/>
        <end position="20"/>
    </location>
</feature>
<dbReference type="Pfam" id="PF04434">
    <property type="entry name" value="SWIM"/>
    <property type="match status" value="1"/>
</dbReference>
<dbReference type="STRING" id="1777.AWC07_07665"/>
<dbReference type="InterPro" id="IPR007527">
    <property type="entry name" value="Znf_SWIM"/>
</dbReference>
<proteinExistence type="predicted"/>
<name>A0A1X1VHK4_MYCGS</name>
<feature type="compositionally biased region" description="Pro residues" evidence="2">
    <location>
        <begin position="1"/>
        <end position="11"/>
    </location>
</feature>
<evidence type="ECO:0000259" key="3">
    <source>
        <dbReference type="PROSITE" id="PS50966"/>
    </source>
</evidence>
<comment type="caution">
    <text evidence="4">The sequence shown here is derived from an EMBL/GenBank/DDBJ whole genome shotgun (WGS) entry which is preliminary data.</text>
</comment>
<keyword evidence="5" id="KW-1185">Reference proteome</keyword>
<feature type="domain" description="SWIM-type" evidence="3">
    <location>
        <begin position="135"/>
        <end position="166"/>
    </location>
</feature>
<evidence type="ECO:0000256" key="2">
    <source>
        <dbReference type="SAM" id="MobiDB-lite"/>
    </source>
</evidence>
<dbReference type="PANTHER" id="PTHR38133:SF1">
    <property type="entry name" value="SLR1429 PROTEIN"/>
    <property type="match status" value="1"/>
</dbReference>